<comment type="caution">
    <text evidence="2">The sequence shown here is derived from an EMBL/GenBank/DDBJ whole genome shotgun (WGS) entry which is preliminary data.</text>
</comment>
<dbReference type="EMBL" id="JYDO01000032">
    <property type="protein sequence ID" value="KRZ76075.1"/>
    <property type="molecule type" value="Genomic_DNA"/>
</dbReference>
<proteinExistence type="predicted"/>
<dbReference type="EMBL" id="JYDO01000243">
    <property type="protein sequence ID" value="KRZ66442.1"/>
    <property type="molecule type" value="Genomic_DNA"/>
</dbReference>
<dbReference type="Proteomes" id="UP000054843">
    <property type="component" value="Unassembled WGS sequence"/>
</dbReference>
<reference evidence="2 4" key="1">
    <citation type="submission" date="2015-01" db="EMBL/GenBank/DDBJ databases">
        <title>Evolution of Trichinella species and genotypes.</title>
        <authorList>
            <person name="Korhonen P.K."/>
            <person name="Edoardo P."/>
            <person name="Giuseppe L.R."/>
            <person name="Gasser R.B."/>
        </authorList>
    </citation>
    <scope>NUCLEOTIDE SEQUENCE [LARGE SCALE GENOMIC DNA]</scope>
    <source>
        <strain evidence="2">ISS1980</strain>
    </source>
</reference>
<dbReference type="AlphaFoldDB" id="A0A0V1M4A0"/>
<sequence>MKSRQNYAREKIDFNQVQDMPNSTQCTVRRSGRIPFIDFTEDEIRIFILTLIFPSSMAGIGNLLPDRGRMPCK</sequence>
<accession>A0A0V1M4A0</accession>
<name>A0A0V1M4A0_9BILA</name>
<evidence type="ECO:0000313" key="1">
    <source>
        <dbReference type="EMBL" id="KRZ65512.1"/>
    </source>
</evidence>
<evidence type="ECO:0000313" key="3">
    <source>
        <dbReference type="EMBL" id="KRZ76075.1"/>
    </source>
</evidence>
<protein>
    <submittedName>
        <fullName evidence="2">Uncharacterized protein</fullName>
    </submittedName>
</protein>
<keyword evidence="4" id="KW-1185">Reference proteome</keyword>
<dbReference type="EMBL" id="JYDO01000342">
    <property type="protein sequence ID" value="KRZ65512.1"/>
    <property type="molecule type" value="Genomic_DNA"/>
</dbReference>
<organism evidence="2 4">
    <name type="scientific">Trichinella papuae</name>
    <dbReference type="NCBI Taxonomy" id="268474"/>
    <lineage>
        <taxon>Eukaryota</taxon>
        <taxon>Metazoa</taxon>
        <taxon>Ecdysozoa</taxon>
        <taxon>Nematoda</taxon>
        <taxon>Enoplea</taxon>
        <taxon>Dorylaimia</taxon>
        <taxon>Trichinellida</taxon>
        <taxon>Trichinellidae</taxon>
        <taxon>Trichinella</taxon>
    </lineage>
</organism>
<gene>
    <name evidence="3" type="ORF">T10_11051</name>
    <name evidence="1" type="ORF">T10_11434</name>
    <name evidence="2" type="ORF">T10_1516</name>
</gene>
<evidence type="ECO:0000313" key="2">
    <source>
        <dbReference type="EMBL" id="KRZ66442.1"/>
    </source>
</evidence>
<evidence type="ECO:0000313" key="4">
    <source>
        <dbReference type="Proteomes" id="UP000054843"/>
    </source>
</evidence>